<organism evidence="2 3">
    <name type="scientific">Tritrichomonas musculus</name>
    <dbReference type="NCBI Taxonomy" id="1915356"/>
    <lineage>
        <taxon>Eukaryota</taxon>
        <taxon>Metamonada</taxon>
        <taxon>Parabasalia</taxon>
        <taxon>Tritrichomonadida</taxon>
        <taxon>Tritrichomonadidae</taxon>
        <taxon>Tritrichomonas</taxon>
    </lineage>
</organism>
<sequence length="539" mass="62687">MKKNVFLKVWKQKIESFIEIQQSVFDYEQQTTNDNFISIFPEEVFYCRISLLNILQIIIANASISNSSLIYSFFTQASAQIKSFFSSEDIFTLSEHNFIRLWLYENGFIQFETILAAAEYMPIIFKYFSIEIKEKVPSEFQRIQKNSPNFEYRTITKNLNFTTFREQRSKLMNDSLIAKVIREDDIDQFQEILSKTNISINSTIPYSIFEACQYVNRSESNMPTLIEFASFFGSLKIFKFLMMNDAELSPSVMDYAINGGNIEIIHILEDSNCSFETALDAAIHDQKDEIVDYILDNKLKEFDIDSICTAIANLNYKVLVRVLDMLYENANEYDSDGVTPLIYASENNNVEIVNLILSIDGIDVNKSDAKNVKFPLLAAAKNNSVDVLNILLKKLGSIDINKKNMIGFDSLMAAIVCGNLEIVEILCNQKNISFKTNFDCSTNEYIKLAIMYGRLKIIKYLMTIYIFKKNCEENIDYLIVEAFLRQNWDIIKYFLSIHHDLWKINVFDKINEININYSHFSLKDIQKLQLLIDRFRKEK</sequence>
<evidence type="ECO:0000313" key="2">
    <source>
        <dbReference type="EMBL" id="KAK8890984.1"/>
    </source>
</evidence>
<evidence type="ECO:0000313" key="3">
    <source>
        <dbReference type="Proteomes" id="UP001470230"/>
    </source>
</evidence>
<gene>
    <name evidence="2" type="ORF">M9Y10_028185</name>
</gene>
<dbReference type="Gene3D" id="1.25.40.20">
    <property type="entry name" value="Ankyrin repeat-containing domain"/>
    <property type="match status" value="2"/>
</dbReference>
<dbReference type="SUPFAM" id="SSF48403">
    <property type="entry name" value="Ankyrin repeat"/>
    <property type="match status" value="2"/>
</dbReference>
<dbReference type="PANTHER" id="PTHR24159:SF5">
    <property type="entry name" value="ANK_REP_REGION DOMAIN-CONTAINING PROTEIN"/>
    <property type="match status" value="1"/>
</dbReference>
<dbReference type="Proteomes" id="UP001470230">
    <property type="component" value="Unassembled WGS sequence"/>
</dbReference>
<evidence type="ECO:0000256" key="1">
    <source>
        <dbReference type="PROSITE-ProRule" id="PRU00023"/>
    </source>
</evidence>
<dbReference type="PANTHER" id="PTHR24159">
    <property type="match status" value="1"/>
</dbReference>
<dbReference type="EMBL" id="JAPFFF010000004">
    <property type="protein sequence ID" value="KAK8890984.1"/>
    <property type="molecule type" value="Genomic_DNA"/>
</dbReference>
<evidence type="ECO:0008006" key="4">
    <source>
        <dbReference type="Google" id="ProtNLM"/>
    </source>
</evidence>
<dbReference type="InterPro" id="IPR002110">
    <property type="entry name" value="Ankyrin_rpt"/>
</dbReference>
<proteinExistence type="predicted"/>
<feature type="repeat" description="ANK" evidence="1">
    <location>
        <begin position="336"/>
        <end position="369"/>
    </location>
</feature>
<keyword evidence="1" id="KW-0040">ANK repeat</keyword>
<dbReference type="PROSITE" id="PS50088">
    <property type="entry name" value="ANK_REPEAT"/>
    <property type="match status" value="1"/>
</dbReference>
<accession>A0ABR2KIL4</accession>
<reference evidence="2 3" key="1">
    <citation type="submission" date="2024-04" db="EMBL/GenBank/DDBJ databases">
        <title>Tritrichomonas musculus Genome.</title>
        <authorList>
            <person name="Alves-Ferreira E."/>
            <person name="Grigg M."/>
            <person name="Lorenzi H."/>
            <person name="Galac M."/>
        </authorList>
    </citation>
    <scope>NUCLEOTIDE SEQUENCE [LARGE SCALE GENOMIC DNA]</scope>
    <source>
        <strain evidence="2 3">EAF2021</strain>
    </source>
</reference>
<keyword evidence="3" id="KW-1185">Reference proteome</keyword>
<dbReference type="SMART" id="SM00248">
    <property type="entry name" value="ANK"/>
    <property type="match status" value="6"/>
</dbReference>
<comment type="caution">
    <text evidence="2">The sequence shown here is derived from an EMBL/GenBank/DDBJ whole genome shotgun (WGS) entry which is preliminary data.</text>
</comment>
<name>A0ABR2KIL4_9EUKA</name>
<dbReference type="Pfam" id="PF12796">
    <property type="entry name" value="Ank_2"/>
    <property type="match status" value="2"/>
</dbReference>
<dbReference type="InterPro" id="IPR036770">
    <property type="entry name" value="Ankyrin_rpt-contain_sf"/>
</dbReference>
<protein>
    <recommendedName>
        <fullName evidence="4">DUF3447 domain-containing protein</fullName>
    </recommendedName>
</protein>